<organism evidence="6 7">
    <name type="scientific">Acinetobacter cumulans</name>
    <dbReference type="NCBI Taxonomy" id="2136182"/>
    <lineage>
        <taxon>Bacteria</taxon>
        <taxon>Pseudomonadati</taxon>
        <taxon>Pseudomonadota</taxon>
        <taxon>Gammaproteobacteria</taxon>
        <taxon>Moraxellales</taxon>
        <taxon>Moraxellaceae</taxon>
        <taxon>Acinetobacter</taxon>
    </lineage>
</organism>
<dbReference type="Pfam" id="PF00440">
    <property type="entry name" value="TetR_N"/>
    <property type="match status" value="1"/>
</dbReference>
<name>A0A3A8G614_9GAMM</name>
<accession>A0A3A8G614</accession>
<keyword evidence="1" id="KW-0805">Transcription regulation</keyword>
<dbReference type="InterPro" id="IPR050109">
    <property type="entry name" value="HTH-type_TetR-like_transc_reg"/>
</dbReference>
<evidence type="ECO:0000256" key="3">
    <source>
        <dbReference type="ARBA" id="ARBA00023163"/>
    </source>
</evidence>
<dbReference type="Proteomes" id="UP000281084">
    <property type="component" value="Unassembled WGS sequence"/>
</dbReference>
<reference evidence="6 7" key="1">
    <citation type="submission" date="2018-09" db="EMBL/GenBank/DDBJ databases">
        <title>The draft genome of Acinetobacter spp. strains.</title>
        <authorList>
            <person name="Qin J."/>
            <person name="Feng Y."/>
            <person name="Zong Z."/>
        </authorList>
    </citation>
    <scope>NUCLEOTIDE SEQUENCE [LARGE SCALE GENOMIC DNA]</scope>
    <source>
        <strain evidence="6 7">WCHAc060002</strain>
    </source>
</reference>
<feature type="domain" description="HTH tetR-type" evidence="5">
    <location>
        <begin position="7"/>
        <end position="67"/>
    </location>
</feature>
<dbReference type="InterPro" id="IPR039536">
    <property type="entry name" value="TetR_C_Proteobacteria"/>
</dbReference>
<proteinExistence type="predicted"/>
<evidence type="ECO:0000313" key="7">
    <source>
        <dbReference type="Proteomes" id="UP000281084"/>
    </source>
</evidence>
<dbReference type="GO" id="GO:0000976">
    <property type="term" value="F:transcription cis-regulatory region binding"/>
    <property type="evidence" value="ECO:0007669"/>
    <property type="project" value="TreeGrafter"/>
</dbReference>
<dbReference type="AlphaFoldDB" id="A0A3A8G614"/>
<dbReference type="InterPro" id="IPR023772">
    <property type="entry name" value="DNA-bd_HTH_TetR-type_CS"/>
</dbReference>
<evidence type="ECO:0000256" key="1">
    <source>
        <dbReference type="ARBA" id="ARBA00023015"/>
    </source>
</evidence>
<comment type="caution">
    <text evidence="6">The sequence shown here is derived from an EMBL/GenBank/DDBJ whole genome shotgun (WGS) entry which is preliminary data.</text>
</comment>
<protein>
    <submittedName>
        <fullName evidence="6">TetR/AcrR family transcriptional regulator</fullName>
    </submittedName>
</protein>
<keyword evidence="3" id="KW-0804">Transcription</keyword>
<dbReference type="InterPro" id="IPR001647">
    <property type="entry name" value="HTH_TetR"/>
</dbReference>
<gene>
    <name evidence="6" type="ORF">D7V64_05455</name>
</gene>
<evidence type="ECO:0000313" key="6">
    <source>
        <dbReference type="EMBL" id="RKG54385.1"/>
    </source>
</evidence>
<dbReference type="Pfam" id="PF14246">
    <property type="entry name" value="TetR_C_7"/>
    <property type="match status" value="1"/>
</dbReference>
<evidence type="ECO:0000259" key="5">
    <source>
        <dbReference type="PROSITE" id="PS50977"/>
    </source>
</evidence>
<dbReference type="Gene3D" id="1.10.10.60">
    <property type="entry name" value="Homeodomain-like"/>
    <property type="match status" value="1"/>
</dbReference>
<dbReference type="PANTHER" id="PTHR30055">
    <property type="entry name" value="HTH-TYPE TRANSCRIPTIONAL REGULATOR RUTR"/>
    <property type="match status" value="1"/>
</dbReference>
<dbReference type="PROSITE" id="PS01081">
    <property type="entry name" value="HTH_TETR_1"/>
    <property type="match status" value="1"/>
</dbReference>
<dbReference type="SUPFAM" id="SSF46689">
    <property type="entry name" value="Homeodomain-like"/>
    <property type="match status" value="1"/>
</dbReference>
<dbReference type="GO" id="GO:0003700">
    <property type="term" value="F:DNA-binding transcription factor activity"/>
    <property type="evidence" value="ECO:0007669"/>
    <property type="project" value="TreeGrafter"/>
</dbReference>
<dbReference type="PRINTS" id="PR00455">
    <property type="entry name" value="HTHTETR"/>
</dbReference>
<keyword evidence="2 4" id="KW-0238">DNA-binding</keyword>
<sequence length="200" mass="22689">MARAKSEITKQKILKAALSAFKKQGYSSTSMDMIRDESGVSKATLYNYFPSKEELFLDVMMFEMEQQHGAPAFDLFEKHELSVALKILAKQMITVSYSKNIIATRRMLVANASHKNLGQLCYEKGPRLGEQMMCAVFQKAMDDGVLIQAEPRVVEAHFRALVDAEFSQIFTFDLENIITAEWIEAATERAVDVLMRAYKI</sequence>
<dbReference type="FunFam" id="1.10.10.60:FF:000141">
    <property type="entry name" value="TetR family transcriptional regulator"/>
    <property type="match status" value="1"/>
</dbReference>
<dbReference type="RefSeq" id="WP_120367086.1">
    <property type="nucleotide sequence ID" value="NZ_RAXZ01000004.1"/>
</dbReference>
<evidence type="ECO:0000256" key="2">
    <source>
        <dbReference type="ARBA" id="ARBA00023125"/>
    </source>
</evidence>
<dbReference type="InterPro" id="IPR009057">
    <property type="entry name" value="Homeodomain-like_sf"/>
</dbReference>
<dbReference type="EMBL" id="RAXZ01000004">
    <property type="protein sequence ID" value="RKG54385.1"/>
    <property type="molecule type" value="Genomic_DNA"/>
</dbReference>
<dbReference type="PANTHER" id="PTHR30055:SF119">
    <property type="entry name" value="NALC"/>
    <property type="match status" value="1"/>
</dbReference>
<dbReference type="Gene3D" id="1.10.357.10">
    <property type="entry name" value="Tetracycline Repressor, domain 2"/>
    <property type="match status" value="1"/>
</dbReference>
<feature type="DNA-binding region" description="H-T-H motif" evidence="4">
    <location>
        <begin position="30"/>
        <end position="49"/>
    </location>
</feature>
<evidence type="ECO:0000256" key="4">
    <source>
        <dbReference type="PROSITE-ProRule" id="PRU00335"/>
    </source>
</evidence>
<dbReference type="PROSITE" id="PS50977">
    <property type="entry name" value="HTH_TETR_2"/>
    <property type="match status" value="1"/>
</dbReference>